<organism evidence="21 22">
    <name type="scientific">Metabacillus arenae</name>
    <dbReference type="NCBI Taxonomy" id="2771434"/>
    <lineage>
        <taxon>Bacteria</taxon>
        <taxon>Bacillati</taxon>
        <taxon>Bacillota</taxon>
        <taxon>Bacilli</taxon>
        <taxon>Bacillales</taxon>
        <taxon>Bacillaceae</taxon>
        <taxon>Metabacillus</taxon>
    </lineage>
</organism>
<dbReference type="Gene3D" id="3.40.50.620">
    <property type="entry name" value="HUPs"/>
    <property type="match status" value="1"/>
</dbReference>
<keyword evidence="9 19" id="KW-0784">Thiamine biosynthesis</keyword>
<dbReference type="InterPro" id="IPR050102">
    <property type="entry name" value="tRNA_sulfurtransferase_ThiI"/>
</dbReference>
<dbReference type="Pfam" id="PF02926">
    <property type="entry name" value="THUMP"/>
    <property type="match status" value="1"/>
</dbReference>
<name>A0A926S0L6_9BACI</name>
<dbReference type="GO" id="GO:0009229">
    <property type="term" value="P:thiamine diphosphate biosynthetic process"/>
    <property type="evidence" value="ECO:0007669"/>
    <property type="project" value="UniProtKB-UniRule"/>
</dbReference>
<dbReference type="InterPro" id="IPR049962">
    <property type="entry name" value="THUMP_ThiI"/>
</dbReference>
<evidence type="ECO:0000256" key="2">
    <source>
        <dbReference type="ARBA" id="ARBA00004948"/>
    </source>
</evidence>
<dbReference type="NCBIfam" id="TIGR00342">
    <property type="entry name" value="tRNA uracil 4-sulfurtransferase ThiI"/>
    <property type="match status" value="1"/>
</dbReference>
<dbReference type="Pfam" id="PF22025">
    <property type="entry name" value="ThiI_fer"/>
    <property type="match status" value="1"/>
</dbReference>
<evidence type="ECO:0000256" key="11">
    <source>
        <dbReference type="ARBA" id="ARBA00052330"/>
    </source>
</evidence>
<evidence type="ECO:0000256" key="16">
    <source>
        <dbReference type="ARBA" id="ARBA00075337"/>
    </source>
</evidence>
<dbReference type="GO" id="GO:0000049">
    <property type="term" value="F:tRNA binding"/>
    <property type="evidence" value="ECO:0007669"/>
    <property type="project" value="UniProtKB-UniRule"/>
</dbReference>
<dbReference type="InterPro" id="IPR003720">
    <property type="entry name" value="tRNA_STrfase"/>
</dbReference>
<evidence type="ECO:0000256" key="4">
    <source>
        <dbReference type="ARBA" id="ARBA00022555"/>
    </source>
</evidence>
<evidence type="ECO:0000256" key="14">
    <source>
        <dbReference type="ARBA" id="ARBA00066827"/>
    </source>
</evidence>
<comment type="catalytic activity">
    <reaction evidence="11 19">
        <text>[ThiS sulfur-carrier protein]-C-terminal Gly-Gly-AMP + S-sulfanyl-L-cysteinyl-[cysteine desulfurase] + AH2 = [ThiS sulfur-carrier protein]-C-terminal-Gly-aminoethanethioate + L-cysteinyl-[cysteine desulfurase] + A + AMP + 2 H(+)</text>
        <dbReference type="Rhea" id="RHEA:43340"/>
        <dbReference type="Rhea" id="RHEA-COMP:12157"/>
        <dbReference type="Rhea" id="RHEA-COMP:12158"/>
        <dbReference type="Rhea" id="RHEA-COMP:12910"/>
        <dbReference type="Rhea" id="RHEA-COMP:19908"/>
        <dbReference type="ChEBI" id="CHEBI:13193"/>
        <dbReference type="ChEBI" id="CHEBI:15378"/>
        <dbReference type="ChEBI" id="CHEBI:17499"/>
        <dbReference type="ChEBI" id="CHEBI:29950"/>
        <dbReference type="ChEBI" id="CHEBI:61963"/>
        <dbReference type="ChEBI" id="CHEBI:90618"/>
        <dbReference type="ChEBI" id="CHEBI:232372"/>
        <dbReference type="ChEBI" id="CHEBI:456215"/>
    </reaction>
</comment>
<dbReference type="GO" id="GO:0052837">
    <property type="term" value="P:thiazole biosynthetic process"/>
    <property type="evidence" value="ECO:0007669"/>
    <property type="project" value="TreeGrafter"/>
</dbReference>
<protein>
    <recommendedName>
        <fullName evidence="15 19">Probable tRNA sulfurtransferase</fullName>
        <ecNumber evidence="14 19">2.8.1.4</ecNumber>
    </recommendedName>
    <alternativeName>
        <fullName evidence="16 19">Sulfur carrier protein ThiS sulfurtransferase</fullName>
    </alternativeName>
    <alternativeName>
        <fullName evidence="17 19">Thiamine biosynthesis protein ThiI</fullName>
    </alternativeName>
    <alternativeName>
        <fullName evidence="18 19">tRNA 4-thiouridine synthase</fullName>
    </alternativeName>
</protein>
<dbReference type="RefSeq" id="WP_191157444.1">
    <property type="nucleotide sequence ID" value="NZ_JACXAI010000007.1"/>
</dbReference>
<dbReference type="GO" id="GO:0009228">
    <property type="term" value="P:thiamine biosynthetic process"/>
    <property type="evidence" value="ECO:0007669"/>
    <property type="project" value="UniProtKB-KW"/>
</dbReference>
<evidence type="ECO:0000256" key="9">
    <source>
        <dbReference type="ARBA" id="ARBA00022977"/>
    </source>
</evidence>
<dbReference type="Pfam" id="PF02568">
    <property type="entry name" value="ThiI"/>
    <property type="match status" value="1"/>
</dbReference>
<accession>A0A926S0L6</accession>
<evidence type="ECO:0000256" key="13">
    <source>
        <dbReference type="ARBA" id="ARBA00061472"/>
    </source>
</evidence>
<dbReference type="CDD" id="cd01712">
    <property type="entry name" value="PPase_ThiI"/>
    <property type="match status" value="1"/>
</dbReference>
<comment type="function">
    <text evidence="12 19">Catalyzes the ATP-dependent transfer of a sulfur to tRNA to produce 4-thiouridine in position 8 of tRNAs, which functions as a near-UV photosensor. Also catalyzes the transfer of sulfur to the sulfur carrier protein ThiS, forming ThiS-thiocarboxylate. This is a step in the synthesis of thiazole, in the thiamine biosynthesis pathway. The sulfur is donated as persulfide by IscS.</text>
</comment>
<dbReference type="FunFam" id="3.40.50.620:FF:000053">
    <property type="entry name" value="Probable tRNA sulfurtransferase"/>
    <property type="match status" value="1"/>
</dbReference>
<dbReference type="EMBL" id="JACXAI010000007">
    <property type="protein sequence ID" value="MBD1380134.1"/>
    <property type="molecule type" value="Genomic_DNA"/>
</dbReference>
<dbReference type="HAMAP" id="MF_00021">
    <property type="entry name" value="ThiI"/>
    <property type="match status" value="1"/>
</dbReference>
<dbReference type="InterPro" id="IPR054173">
    <property type="entry name" value="ThiI_fer"/>
</dbReference>
<evidence type="ECO:0000256" key="18">
    <source>
        <dbReference type="ARBA" id="ARBA00080570"/>
    </source>
</evidence>
<evidence type="ECO:0000256" key="6">
    <source>
        <dbReference type="ARBA" id="ARBA00022741"/>
    </source>
</evidence>
<keyword evidence="5 19" id="KW-0808">Transferase</keyword>
<dbReference type="GO" id="GO:0140741">
    <property type="term" value="F:tRNA-uracil-4 sulfurtransferase activity"/>
    <property type="evidence" value="ECO:0007669"/>
    <property type="project" value="UniProtKB-EC"/>
</dbReference>
<feature type="binding site" evidence="19">
    <location>
        <position position="287"/>
    </location>
    <ligand>
        <name>ATP</name>
        <dbReference type="ChEBI" id="CHEBI:30616"/>
    </ligand>
</feature>
<evidence type="ECO:0000256" key="8">
    <source>
        <dbReference type="ARBA" id="ARBA00022884"/>
    </source>
</evidence>
<dbReference type="Gene3D" id="3.30.2130.30">
    <property type="match status" value="1"/>
</dbReference>
<dbReference type="PANTHER" id="PTHR43209">
    <property type="entry name" value="TRNA SULFURTRANSFERASE"/>
    <property type="match status" value="1"/>
</dbReference>
<evidence type="ECO:0000256" key="10">
    <source>
        <dbReference type="ARBA" id="ARBA00050570"/>
    </source>
</evidence>
<dbReference type="InterPro" id="IPR004114">
    <property type="entry name" value="THUMP_dom"/>
</dbReference>
<reference evidence="21" key="1">
    <citation type="submission" date="2020-09" db="EMBL/GenBank/DDBJ databases">
        <title>A novel bacterium of genus Bacillus, isolated from South China Sea.</title>
        <authorList>
            <person name="Huang H."/>
            <person name="Mo K."/>
            <person name="Hu Y."/>
        </authorList>
    </citation>
    <scope>NUCLEOTIDE SEQUENCE</scope>
    <source>
        <strain evidence="21">IB182487</strain>
    </source>
</reference>
<keyword evidence="4 19" id="KW-0820">tRNA-binding</keyword>
<dbReference type="InterPro" id="IPR049961">
    <property type="entry name" value="ThiI_N"/>
</dbReference>
<comment type="pathway">
    <text evidence="2 19">Cofactor biosynthesis; thiamine diphosphate biosynthesis.</text>
</comment>
<feature type="binding site" evidence="19">
    <location>
        <begin position="208"/>
        <end position="209"/>
    </location>
    <ligand>
        <name>ATP</name>
        <dbReference type="ChEBI" id="CHEBI:30616"/>
    </ligand>
</feature>
<keyword evidence="7 19" id="KW-0067">ATP-binding</keyword>
<keyword evidence="3 19" id="KW-0963">Cytoplasm</keyword>
<evidence type="ECO:0000256" key="7">
    <source>
        <dbReference type="ARBA" id="ARBA00022840"/>
    </source>
</evidence>
<comment type="similarity">
    <text evidence="13 19">Belongs to the ThiI family.</text>
</comment>
<comment type="subcellular location">
    <subcellularLocation>
        <location evidence="1 19">Cytoplasm</location>
    </subcellularLocation>
</comment>
<sequence length="402" mass="45663">MLYDHILIRFGEISTKGRNRKQFITKLKRNIRFILKDFQNLTYSSTRDRFYITLNGQDPEPLVAPLKKVFGIQSFSVAAKCKSEMNEIKETALQAVRSQNPEGKTFKVSAKRADKTFPLDSTKLNYEIGRHILVNTNHLKVDVHHPDINLRVEVRKEAAYLTFHDHIGAAGLPAGTSGRAMLMLSGGIDSPVAGYLSLKRGLEIEVVHFFSPPYTNERAKQKVIDLTKQLTPYCGTINLHIVPFTKIQELIQKQVPENYTMTSTRRMMLQITDMIREKQQALAIITGESLGQVASQTLDSMYAINEVTSTPILRPLITMDKLEIIDIAKTIDTYGISSRPYEDCCTIFTPAAPKTKPKREKINRFESFVDFDSLLKEAVEQTEMIEITGQIRPQHTEIEDLL</sequence>
<keyword evidence="22" id="KW-1185">Reference proteome</keyword>
<evidence type="ECO:0000256" key="19">
    <source>
        <dbReference type="HAMAP-Rule" id="MF_00021"/>
    </source>
</evidence>
<feature type="domain" description="THUMP" evidence="20">
    <location>
        <begin position="60"/>
        <end position="165"/>
    </location>
</feature>
<dbReference type="CDD" id="cd11716">
    <property type="entry name" value="THUMP_ThiI"/>
    <property type="match status" value="1"/>
</dbReference>
<gene>
    <name evidence="19 21" type="primary">thiI</name>
    <name evidence="21" type="ORF">IC621_07825</name>
</gene>
<dbReference type="GO" id="GO:0002937">
    <property type="term" value="P:tRNA 4-thiouridine biosynthesis"/>
    <property type="evidence" value="ECO:0007669"/>
    <property type="project" value="TreeGrafter"/>
</dbReference>
<evidence type="ECO:0000256" key="5">
    <source>
        <dbReference type="ARBA" id="ARBA00022679"/>
    </source>
</evidence>
<dbReference type="GO" id="GO:0005829">
    <property type="term" value="C:cytosol"/>
    <property type="evidence" value="ECO:0007669"/>
    <property type="project" value="TreeGrafter"/>
</dbReference>
<feature type="binding site" evidence="19">
    <location>
        <position position="265"/>
    </location>
    <ligand>
        <name>ATP</name>
        <dbReference type="ChEBI" id="CHEBI:30616"/>
    </ligand>
</feature>
<evidence type="ECO:0000256" key="12">
    <source>
        <dbReference type="ARBA" id="ARBA00058382"/>
    </source>
</evidence>
<dbReference type="Proteomes" id="UP000626844">
    <property type="component" value="Unassembled WGS sequence"/>
</dbReference>
<dbReference type="EC" id="2.8.1.4" evidence="14 19"/>
<dbReference type="InterPro" id="IPR014729">
    <property type="entry name" value="Rossmann-like_a/b/a_fold"/>
</dbReference>
<evidence type="ECO:0000256" key="3">
    <source>
        <dbReference type="ARBA" id="ARBA00022490"/>
    </source>
</evidence>
<dbReference type="PROSITE" id="PS51165">
    <property type="entry name" value="THUMP"/>
    <property type="match status" value="1"/>
</dbReference>
<evidence type="ECO:0000256" key="15">
    <source>
        <dbReference type="ARBA" id="ARBA00071867"/>
    </source>
</evidence>
<feature type="binding site" evidence="19">
    <location>
        <position position="296"/>
    </location>
    <ligand>
        <name>ATP</name>
        <dbReference type="ChEBI" id="CHEBI:30616"/>
    </ligand>
</feature>
<comment type="caution">
    <text evidence="21">The sequence shown here is derived from an EMBL/GenBank/DDBJ whole genome shotgun (WGS) entry which is preliminary data.</text>
</comment>
<dbReference type="PANTHER" id="PTHR43209:SF1">
    <property type="entry name" value="TRNA SULFURTRANSFERASE"/>
    <property type="match status" value="1"/>
</dbReference>
<evidence type="ECO:0000313" key="22">
    <source>
        <dbReference type="Proteomes" id="UP000626844"/>
    </source>
</evidence>
<dbReference type="SUPFAM" id="SSF52402">
    <property type="entry name" value="Adenine nucleotide alpha hydrolases-like"/>
    <property type="match status" value="1"/>
</dbReference>
<dbReference type="InterPro" id="IPR020536">
    <property type="entry name" value="ThiI_AANH"/>
</dbReference>
<evidence type="ECO:0000256" key="17">
    <source>
        <dbReference type="ARBA" id="ARBA00077849"/>
    </source>
</evidence>
<evidence type="ECO:0000313" key="21">
    <source>
        <dbReference type="EMBL" id="MBD1380134.1"/>
    </source>
</evidence>
<comment type="catalytic activity">
    <reaction evidence="10 19">
        <text>[ThiI sulfur-carrier protein]-S-sulfanyl-L-cysteine + a uridine in tRNA + 2 reduced [2Fe-2S]-[ferredoxin] + ATP + H(+) = [ThiI sulfur-carrier protein]-L-cysteine + a 4-thiouridine in tRNA + 2 oxidized [2Fe-2S]-[ferredoxin] + AMP + diphosphate</text>
        <dbReference type="Rhea" id="RHEA:24176"/>
        <dbReference type="Rhea" id="RHEA-COMP:10000"/>
        <dbReference type="Rhea" id="RHEA-COMP:10001"/>
        <dbReference type="Rhea" id="RHEA-COMP:13337"/>
        <dbReference type="Rhea" id="RHEA-COMP:13338"/>
        <dbReference type="Rhea" id="RHEA-COMP:13339"/>
        <dbReference type="Rhea" id="RHEA-COMP:13340"/>
        <dbReference type="ChEBI" id="CHEBI:15378"/>
        <dbReference type="ChEBI" id="CHEBI:29950"/>
        <dbReference type="ChEBI" id="CHEBI:30616"/>
        <dbReference type="ChEBI" id="CHEBI:33019"/>
        <dbReference type="ChEBI" id="CHEBI:33737"/>
        <dbReference type="ChEBI" id="CHEBI:33738"/>
        <dbReference type="ChEBI" id="CHEBI:61963"/>
        <dbReference type="ChEBI" id="CHEBI:65315"/>
        <dbReference type="ChEBI" id="CHEBI:136798"/>
        <dbReference type="ChEBI" id="CHEBI:456215"/>
        <dbReference type="EC" id="2.8.1.4"/>
    </reaction>
</comment>
<dbReference type="GO" id="GO:0005524">
    <property type="term" value="F:ATP binding"/>
    <property type="evidence" value="ECO:0007669"/>
    <property type="project" value="UniProtKB-UniRule"/>
</dbReference>
<dbReference type="AlphaFoldDB" id="A0A926S0L6"/>
<proteinExistence type="inferred from homology"/>
<feature type="binding site" evidence="19">
    <location>
        <begin position="183"/>
        <end position="184"/>
    </location>
    <ligand>
        <name>ATP</name>
        <dbReference type="ChEBI" id="CHEBI:30616"/>
    </ligand>
</feature>
<keyword evidence="6 19" id="KW-0547">Nucleotide-binding</keyword>
<evidence type="ECO:0000256" key="1">
    <source>
        <dbReference type="ARBA" id="ARBA00004496"/>
    </source>
</evidence>
<keyword evidence="8 19" id="KW-0694">RNA-binding</keyword>
<dbReference type="SMART" id="SM00981">
    <property type="entry name" value="THUMP"/>
    <property type="match status" value="1"/>
</dbReference>
<dbReference type="GO" id="GO:0004810">
    <property type="term" value="F:CCA tRNA nucleotidyltransferase activity"/>
    <property type="evidence" value="ECO:0007669"/>
    <property type="project" value="InterPro"/>
</dbReference>
<evidence type="ECO:0000259" key="20">
    <source>
        <dbReference type="PROSITE" id="PS51165"/>
    </source>
</evidence>
<dbReference type="SUPFAM" id="SSF143437">
    <property type="entry name" value="THUMP domain-like"/>
    <property type="match status" value="1"/>
</dbReference>